<dbReference type="Proteomes" id="UP000610594">
    <property type="component" value="Unassembled WGS sequence"/>
</dbReference>
<sequence>MPMSFLAQMRLCTGIAALLLVAPSQAATECPLLSTAAVAAAFADPGARVESADPGGTCVWKLSDDTTLISSFYKHPGPAETKEAYDAWKVGYMADFPRAGRTPPIGKGAYFGMRPASQHLSEAALLATQGNSILILSYIRNSEQTGPDTLAVPILALGKQAIARSGNAGQSFGQCEWFSEAEARAFLGKGALKIHRSGPNWCAASVEGSRASLVVQVSDHVIDEKLGRDAPGSDMCKVVLMPQFGARGVAEYACVKPMNQMMKIAFNVNDKQVEISVQPLGRDANEADLKPLTAIAQRAYARF</sequence>
<protein>
    <submittedName>
        <fullName evidence="2">Uncharacterized protein</fullName>
    </submittedName>
</protein>
<keyword evidence="1" id="KW-0732">Signal</keyword>
<evidence type="ECO:0000313" key="3">
    <source>
        <dbReference type="Proteomes" id="UP000610594"/>
    </source>
</evidence>
<evidence type="ECO:0000313" key="2">
    <source>
        <dbReference type="EMBL" id="NHZ66560.1"/>
    </source>
</evidence>
<keyword evidence="3" id="KW-1185">Reference proteome</keyword>
<organism evidence="2 3">
    <name type="scientific">Massilia genomosp. 1</name>
    <dbReference type="NCBI Taxonomy" id="2609280"/>
    <lineage>
        <taxon>Bacteria</taxon>
        <taxon>Pseudomonadati</taxon>
        <taxon>Pseudomonadota</taxon>
        <taxon>Betaproteobacteria</taxon>
        <taxon>Burkholderiales</taxon>
        <taxon>Oxalobacteraceae</taxon>
        <taxon>Telluria group</taxon>
        <taxon>Massilia</taxon>
    </lineage>
</organism>
<name>A0ABX0N3E7_9BURK</name>
<accession>A0ABX0N3E7</accession>
<feature type="chain" id="PRO_5045539083" evidence="1">
    <location>
        <begin position="27"/>
        <end position="303"/>
    </location>
</feature>
<reference evidence="2 3" key="1">
    <citation type="submission" date="2019-10" db="EMBL/GenBank/DDBJ databases">
        <title>Taxonomy of Antarctic Massilia spp.: description of Massilia rubra sp. nov., Massilia aquatica sp. nov., Massilia mucilaginosa sp. nov., Massilia frigida sp. nov. isolated from streams, lakes and regoliths.</title>
        <authorList>
            <person name="Holochova P."/>
            <person name="Sedlacek I."/>
            <person name="Kralova S."/>
            <person name="Maslanova I."/>
            <person name="Busse H.-J."/>
            <person name="Stankova E."/>
            <person name="Vrbovska V."/>
            <person name="Kovarovic V."/>
            <person name="Bartak M."/>
            <person name="Svec P."/>
            <person name="Pantucek R."/>
        </authorList>
    </citation>
    <scope>NUCLEOTIDE SEQUENCE [LARGE SCALE GENOMIC DNA]</scope>
    <source>
        <strain evidence="2 3">CCM 8694</strain>
    </source>
</reference>
<proteinExistence type="predicted"/>
<gene>
    <name evidence="2" type="ORF">F1735_30440</name>
</gene>
<dbReference type="EMBL" id="WHJF01000145">
    <property type="protein sequence ID" value="NHZ66560.1"/>
    <property type="molecule type" value="Genomic_DNA"/>
</dbReference>
<evidence type="ECO:0000256" key="1">
    <source>
        <dbReference type="SAM" id="SignalP"/>
    </source>
</evidence>
<comment type="caution">
    <text evidence="2">The sequence shown here is derived from an EMBL/GenBank/DDBJ whole genome shotgun (WGS) entry which is preliminary data.</text>
</comment>
<feature type="signal peptide" evidence="1">
    <location>
        <begin position="1"/>
        <end position="26"/>
    </location>
</feature>
<dbReference type="RefSeq" id="WP_167240430.1">
    <property type="nucleotide sequence ID" value="NZ_WHJF01000145.1"/>
</dbReference>